<dbReference type="AlphaFoldDB" id="A0A7K3RX75"/>
<organism evidence="2 3">
    <name type="scientific">Streptomyces parvus</name>
    <dbReference type="NCBI Taxonomy" id="66428"/>
    <lineage>
        <taxon>Bacteria</taxon>
        <taxon>Bacillati</taxon>
        <taxon>Actinomycetota</taxon>
        <taxon>Actinomycetes</taxon>
        <taxon>Kitasatosporales</taxon>
        <taxon>Streptomycetaceae</taxon>
        <taxon>Streptomyces</taxon>
    </lineage>
</organism>
<feature type="non-terminal residue" evidence="2">
    <location>
        <position position="79"/>
    </location>
</feature>
<dbReference type="SUPFAM" id="SSF52777">
    <property type="entry name" value="CoA-dependent acyltransferases"/>
    <property type="match status" value="1"/>
</dbReference>
<comment type="caution">
    <text evidence="2">The sequence shown here is derived from an EMBL/GenBank/DDBJ whole genome shotgun (WGS) entry which is preliminary data.</text>
</comment>
<proteinExistence type="predicted"/>
<reference evidence="2 3" key="1">
    <citation type="submission" date="2020-01" db="EMBL/GenBank/DDBJ databases">
        <title>Insect and environment-associated Actinomycetes.</title>
        <authorList>
            <person name="Currrie C."/>
            <person name="Chevrette M."/>
            <person name="Carlson C."/>
            <person name="Stubbendieck R."/>
            <person name="Wendt-Pienkowski E."/>
        </authorList>
    </citation>
    <scope>NUCLEOTIDE SEQUENCE [LARGE SCALE GENOMIC DNA]</scope>
    <source>
        <strain evidence="2 3">SID7590</strain>
    </source>
</reference>
<evidence type="ECO:0000313" key="3">
    <source>
        <dbReference type="Proteomes" id="UP000469670"/>
    </source>
</evidence>
<accession>A0A7K3RX75</accession>
<gene>
    <name evidence="2" type="ORF">G3I50_16350</name>
</gene>
<name>A0A7K3RX75_9ACTN</name>
<dbReference type="InterPro" id="IPR023213">
    <property type="entry name" value="CAT-like_dom_sf"/>
</dbReference>
<dbReference type="GO" id="GO:0003824">
    <property type="term" value="F:catalytic activity"/>
    <property type="evidence" value="ECO:0007669"/>
    <property type="project" value="InterPro"/>
</dbReference>
<dbReference type="Pfam" id="PF00668">
    <property type="entry name" value="Condensation"/>
    <property type="match status" value="1"/>
</dbReference>
<dbReference type="GO" id="GO:0008610">
    <property type="term" value="P:lipid biosynthetic process"/>
    <property type="evidence" value="ECO:0007669"/>
    <property type="project" value="UniProtKB-ARBA"/>
</dbReference>
<sequence length="79" mass="8832">LDEAEGARPAVTRRERPERIPLSPAQRRLWFLHRLEGPSATWNMPTALKLSGALDESALDAALADVVTRHETLRTVFAE</sequence>
<evidence type="ECO:0000259" key="1">
    <source>
        <dbReference type="Pfam" id="PF00668"/>
    </source>
</evidence>
<dbReference type="EMBL" id="JAAGMP010000747">
    <property type="protein sequence ID" value="NEC19814.1"/>
    <property type="molecule type" value="Genomic_DNA"/>
</dbReference>
<feature type="non-terminal residue" evidence="2">
    <location>
        <position position="1"/>
    </location>
</feature>
<dbReference type="Proteomes" id="UP000469670">
    <property type="component" value="Unassembled WGS sequence"/>
</dbReference>
<dbReference type="Gene3D" id="3.30.559.10">
    <property type="entry name" value="Chloramphenicol acetyltransferase-like domain"/>
    <property type="match status" value="1"/>
</dbReference>
<dbReference type="RefSeq" id="WP_164203110.1">
    <property type="nucleotide sequence ID" value="NZ_JAAGMP010000747.1"/>
</dbReference>
<dbReference type="InterPro" id="IPR001242">
    <property type="entry name" value="Condensation_dom"/>
</dbReference>
<feature type="domain" description="Condensation" evidence="1">
    <location>
        <begin position="19"/>
        <end position="78"/>
    </location>
</feature>
<protein>
    <recommendedName>
        <fullName evidence="1">Condensation domain-containing protein</fullName>
    </recommendedName>
</protein>
<evidence type="ECO:0000313" key="2">
    <source>
        <dbReference type="EMBL" id="NEC19814.1"/>
    </source>
</evidence>